<dbReference type="AlphaFoldDB" id="A0A0H3N6B2"/>
<feature type="transmembrane region" description="Helical" evidence="2">
    <location>
        <begin position="40"/>
        <end position="61"/>
    </location>
</feature>
<dbReference type="EMBL" id="FN538970">
    <property type="protein sequence ID" value="CBA62480.1"/>
    <property type="molecule type" value="Genomic_DNA"/>
</dbReference>
<keyword evidence="2" id="KW-0472">Membrane</keyword>
<reference evidence="3 4" key="1">
    <citation type="journal article" date="2009" name="Genome Biol.">
        <title>Comparative genome and phenotypic analysis of Clostridium difficile 027 strains provides insight into the evolution of a hypervirulent bacterium.</title>
        <authorList>
            <person name="Stabler R.A."/>
            <person name="He M."/>
            <person name="Dawson L."/>
            <person name="Martin M."/>
            <person name="Valiente E."/>
            <person name="Corton C."/>
            <person name="Lawley T.D."/>
            <person name="Sebaihia M."/>
            <person name="Quail M.A."/>
            <person name="Rose G."/>
            <person name="Gerding D.N."/>
            <person name="Gibert M."/>
            <person name="Popoff M.R."/>
            <person name="Parkhill J."/>
            <person name="Dougan G."/>
            <person name="Wren B.W."/>
        </authorList>
    </citation>
    <scope>NUCLEOTIDE SEQUENCE [LARGE SCALE GENOMIC DNA]</scope>
    <source>
        <strain evidence="3 4">CD196</strain>
    </source>
</reference>
<feature type="region of interest" description="Disordered" evidence="1">
    <location>
        <begin position="75"/>
        <end position="96"/>
    </location>
</feature>
<feature type="compositionally biased region" description="Basic residues" evidence="1">
    <location>
        <begin position="82"/>
        <end position="96"/>
    </location>
</feature>
<accession>A0A0H3N6B2</accession>
<dbReference type="Proteomes" id="UP000002068">
    <property type="component" value="Chromosome"/>
</dbReference>
<feature type="transmembrane region" description="Helical" evidence="2">
    <location>
        <begin position="7"/>
        <end position="28"/>
    </location>
</feature>
<name>A0A0H3N6B2_CLODC</name>
<sequence length="96" mass="10817">MIGLKKILRILVISMMICFAMTFALVLINSVMGVHIGLDYYFLMGSVLTVCLTIGIVLCNARKIFDSKAIHKTRTKTVSTNKKQKSHSRDIKRKIS</sequence>
<organism evidence="3 4">
    <name type="scientific">Clostridioides difficile (strain CD196)</name>
    <name type="common">Peptoclostridium difficile</name>
    <dbReference type="NCBI Taxonomy" id="645462"/>
    <lineage>
        <taxon>Bacteria</taxon>
        <taxon>Bacillati</taxon>
        <taxon>Bacillota</taxon>
        <taxon>Clostridia</taxon>
        <taxon>Peptostreptococcales</taxon>
        <taxon>Peptostreptococcaceae</taxon>
        <taxon>Clostridioides</taxon>
    </lineage>
</organism>
<evidence type="ECO:0000313" key="3">
    <source>
        <dbReference type="EMBL" id="CBA62480.1"/>
    </source>
</evidence>
<evidence type="ECO:0000313" key="4">
    <source>
        <dbReference type="Proteomes" id="UP000002068"/>
    </source>
</evidence>
<evidence type="ECO:0000256" key="1">
    <source>
        <dbReference type="SAM" id="MobiDB-lite"/>
    </source>
</evidence>
<keyword evidence="2" id="KW-0812">Transmembrane</keyword>
<proteinExistence type="predicted"/>
<evidence type="ECO:0000256" key="2">
    <source>
        <dbReference type="SAM" id="Phobius"/>
    </source>
</evidence>
<dbReference type="HOGENOM" id="CLU_2397020_0_0_9"/>
<dbReference type="KEGG" id="cdc:CD196_1306"/>
<protein>
    <submittedName>
        <fullName evidence="3">Membrane protein</fullName>
    </submittedName>
</protein>
<gene>
    <name evidence="3" type="ordered locus">CD196_1306</name>
</gene>
<keyword evidence="2" id="KW-1133">Transmembrane helix</keyword>